<feature type="transmembrane region" description="Helical" evidence="1">
    <location>
        <begin position="223"/>
        <end position="240"/>
    </location>
</feature>
<evidence type="ECO:0000313" key="3">
    <source>
        <dbReference type="Proteomes" id="UP001255185"/>
    </source>
</evidence>
<keyword evidence="3" id="KW-1185">Reference proteome</keyword>
<comment type="caution">
    <text evidence="2">The sequence shown here is derived from an EMBL/GenBank/DDBJ whole genome shotgun (WGS) entry which is preliminary data.</text>
</comment>
<proteinExistence type="predicted"/>
<sequence length="380" mass="44748">MKRLGITVSYPKEVILIKIVCIAWLIAKVLSFKVWISDRYFPVVPVVDSLTLPNEFHLFLFFISLLGITSAFFYPNKKGILISVIVIEVASCVLDYMRWQPWEYQYLLTFVFFLFSKDRKQFLFLLTFLIAVTYIFSGIHKFSGSFLYSFWDRTILHNLLHLPYRIIKIPILHYSGLILAAIEIFIGVGILFSRHRRSISFLAILMHLFIVILYGPFGLNHNIIIFPWNLAMIALVMVLFYKNSLSNFTVSFFKSKLNSIVFLLIGVMPIFSLFGKWDDYLSFNLYSGNIKTLAICVEEVPEYPELEKYKSGVKSNRYCKDAYLINTTTWALEELKVPVYPQERVFKMLQDQFNIKYPNVKNTFVYYWYPYQNENLKEVR</sequence>
<accession>A0ABU1TUF2</accession>
<feature type="transmembrane region" description="Helical" evidence="1">
    <location>
        <begin position="15"/>
        <end position="36"/>
    </location>
</feature>
<feature type="transmembrane region" description="Helical" evidence="1">
    <location>
        <begin position="260"/>
        <end position="277"/>
    </location>
</feature>
<keyword evidence="1" id="KW-0812">Transmembrane</keyword>
<feature type="transmembrane region" description="Helical" evidence="1">
    <location>
        <begin position="171"/>
        <end position="192"/>
    </location>
</feature>
<feature type="transmembrane region" description="Helical" evidence="1">
    <location>
        <begin position="56"/>
        <end position="74"/>
    </location>
</feature>
<evidence type="ECO:0000313" key="2">
    <source>
        <dbReference type="EMBL" id="MDR6969511.1"/>
    </source>
</evidence>
<keyword evidence="1" id="KW-0472">Membrane</keyword>
<gene>
    <name evidence="2" type="ORF">J2X31_003544</name>
</gene>
<protein>
    <recommendedName>
        <fullName evidence="4">HTTM domain-containing protein</fullName>
    </recommendedName>
</protein>
<name>A0ABU1TUF2_9FLAO</name>
<keyword evidence="1" id="KW-1133">Transmembrane helix</keyword>
<reference evidence="2 3" key="1">
    <citation type="submission" date="2023-07" db="EMBL/GenBank/DDBJ databases">
        <title>Sorghum-associated microbial communities from plants grown in Nebraska, USA.</title>
        <authorList>
            <person name="Schachtman D."/>
        </authorList>
    </citation>
    <scope>NUCLEOTIDE SEQUENCE [LARGE SCALE GENOMIC DNA]</scope>
    <source>
        <strain evidence="2 3">3773</strain>
    </source>
</reference>
<feature type="transmembrane region" description="Helical" evidence="1">
    <location>
        <begin position="199"/>
        <end position="217"/>
    </location>
</feature>
<organism evidence="2 3">
    <name type="scientific">Flavobacterium arsenatis</name>
    <dbReference type="NCBI Taxonomy" id="1484332"/>
    <lineage>
        <taxon>Bacteria</taxon>
        <taxon>Pseudomonadati</taxon>
        <taxon>Bacteroidota</taxon>
        <taxon>Flavobacteriia</taxon>
        <taxon>Flavobacteriales</taxon>
        <taxon>Flavobacteriaceae</taxon>
        <taxon>Flavobacterium</taxon>
    </lineage>
</organism>
<feature type="transmembrane region" description="Helical" evidence="1">
    <location>
        <begin position="122"/>
        <end position="151"/>
    </location>
</feature>
<dbReference type="Proteomes" id="UP001255185">
    <property type="component" value="Unassembled WGS sequence"/>
</dbReference>
<evidence type="ECO:0000256" key="1">
    <source>
        <dbReference type="SAM" id="Phobius"/>
    </source>
</evidence>
<dbReference type="RefSeq" id="WP_310028659.1">
    <property type="nucleotide sequence ID" value="NZ_JAVDVI010000022.1"/>
</dbReference>
<dbReference type="EMBL" id="JAVDVI010000022">
    <property type="protein sequence ID" value="MDR6969511.1"/>
    <property type="molecule type" value="Genomic_DNA"/>
</dbReference>
<evidence type="ECO:0008006" key="4">
    <source>
        <dbReference type="Google" id="ProtNLM"/>
    </source>
</evidence>